<protein>
    <submittedName>
        <fullName evidence="2">2-oxoglutarate ferredoxin oxidoreductase subunit delta</fullName>
    </submittedName>
</protein>
<dbReference type="OrthoDB" id="129325at2157"/>
<keyword evidence="3" id="KW-1185">Reference proteome</keyword>
<dbReference type="Proteomes" id="UP000294855">
    <property type="component" value="Unassembled WGS sequence"/>
</dbReference>
<dbReference type="SUPFAM" id="SSF54862">
    <property type="entry name" value="4Fe-4S ferredoxins"/>
    <property type="match status" value="1"/>
</dbReference>
<reference evidence="2 3" key="1">
    <citation type="submission" date="2019-03" db="EMBL/GenBank/DDBJ databases">
        <title>Genomic Encyclopedia of Type Strains, Phase IV (KMG-IV): sequencing the most valuable type-strain genomes for metagenomic binning, comparative biology and taxonomic classification.</title>
        <authorList>
            <person name="Goeker M."/>
        </authorList>
    </citation>
    <scope>NUCLEOTIDE SEQUENCE [LARGE SCALE GENOMIC DNA]</scope>
    <source>
        <strain evidence="2 3">DSM 13328</strain>
    </source>
</reference>
<proteinExistence type="predicted"/>
<name>A0A484F6E0_9EURY</name>
<dbReference type="Pfam" id="PF12838">
    <property type="entry name" value="Fer4_7"/>
    <property type="match status" value="1"/>
</dbReference>
<evidence type="ECO:0000259" key="1">
    <source>
        <dbReference type="PROSITE" id="PS51379"/>
    </source>
</evidence>
<dbReference type="AlphaFoldDB" id="A0A484F6E0"/>
<dbReference type="PROSITE" id="PS51379">
    <property type="entry name" value="4FE4S_FER_2"/>
    <property type="match status" value="2"/>
</dbReference>
<dbReference type="PROSITE" id="PS00198">
    <property type="entry name" value="4FE4S_FER_1"/>
    <property type="match status" value="1"/>
</dbReference>
<evidence type="ECO:0000313" key="2">
    <source>
        <dbReference type="EMBL" id="TDQ68900.1"/>
    </source>
</evidence>
<dbReference type="RefSeq" id="WP_166627421.1">
    <property type="nucleotide sequence ID" value="NZ_JAHDUW010000003.1"/>
</dbReference>
<dbReference type="EMBL" id="SNYS01000008">
    <property type="protein sequence ID" value="TDQ68900.1"/>
    <property type="molecule type" value="Genomic_DNA"/>
</dbReference>
<feature type="domain" description="4Fe-4S ferredoxin-type" evidence="1">
    <location>
        <begin position="37"/>
        <end position="68"/>
    </location>
</feature>
<evidence type="ECO:0000313" key="3">
    <source>
        <dbReference type="Proteomes" id="UP000294855"/>
    </source>
</evidence>
<dbReference type="InterPro" id="IPR017900">
    <property type="entry name" value="4Fe4S_Fe_S_CS"/>
</dbReference>
<organism evidence="2 3">
    <name type="scientific">Methanimicrococcus blatticola</name>
    <dbReference type="NCBI Taxonomy" id="91560"/>
    <lineage>
        <taxon>Archaea</taxon>
        <taxon>Methanobacteriati</taxon>
        <taxon>Methanobacteriota</taxon>
        <taxon>Stenosarchaea group</taxon>
        <taxon>Methanomicrobia</taxon>
        <taxon>Methanosarcinales</taxon>
        <taxon>Methanosarcinaceae</taxon>
        <taxon>Methanimicrococcus</taxon>
    </lineage>
</organism>
<sequence>MAKHWYPVFSSEKCKQCKTCLSACPFEILKFNDSADSIPSLSDSDLCPVNCFKCAQACPNNAVGVIRPAKPCDCCSF</sequence>
<comment type="caution">
    <text evidence="2">The sequence shown here is derived from an EMBL/GenBank/DDBJ whole genome shotgun (WGS) entry which is preliminary data.</text>
</comment>
<feature type="domain" description="4Fe-4S ferredoxin-type" evidence="1">
    <location>
        <begin position="5"/>
        <end position="34"/>
    </location>
</feature>
<accession>A0A484F6E0</accession>
<dbReference type="GO" id="GO:0016491">
    <property type="term" value="F:oxidoreductase activity"/>
    <property type="evidence" value="ECO:0007669"/>
    <property type="project" value="UniProtKB-ARBA"/>
</dbReference>
<gene>
    <name evidence="2" type="ORF">C7391_1099</name>
</gene>
<dbReference type="Gene3D" id="3.30.70.20">
    <property type="match status" value="1"/>
</dbReference>
<dbReference type="InterPro" id="IPR017896">
    <property type="entry name" value="4Fe4S_Fe-S-bd"/>
</dbReference>